<name>A0ACC4E7E8_PURLI</name>
<keyword evidence="2" id="KW-1185">Reference proteome</keyword>
<proteinExistence type="predicted"/>
<sequence length="1330" mass="144069">MSLNRLSLNHTSLKNDFAPFQLSPNHTEMTQGTTEKPPGSTSRPSTSEDDKPTSTPSKPSGQNGYLRVFRYGSTSDYALESVGIVAAIGSGVALAMVNLVMGNFINLLSGFTTGKGQPPSNFVDQAAKYSLYFVYIGIARLVLTYVYASLLTYVALKLTRNLRHAYLRSALSQEISYFDHGTSGSIAMQATSNGKLIQNGIAEKLGQVFQALSTFVAAFIIAFKTQWKLTLIIICILPALLIIVTGVAMVDAKIETKILRTFGKAGAFAESVLGSVRTTHAFSLHQRMVSKYEKHLQEARDLGGKKSPLYGIMFGGEYFILFAGMGLAFWQGISMIARGEVDNIGTVFTVLFSVIIAASTINSVAPHFVTFSRASTAASELFCLIDRPSDIDPFDPSGEKPLVTSGNVELKGVTFSYPTRPTVRVLQDFSLTVPAGKVTALVGASGSGKSTIVGLLERWYRPASGTIRLDGTDIENLNLRWLRTNIRLVQQEPVLFNGTVFENIANGLVGTPWETSSQEEQRERVKAVAKVAFAHDFIEDLPQGYDTRIGERGGLLSGGQKQRIAIARSIISEPKILLLDEATSALDPNSEAIVQRALDEASKSRTTIVIAHKLKTIRDADNIVVMGKGSILEQGTHDDLVARGGTYSTLVKAQDLSPHAATKDPDSSEEDNSAALKERQSLAKTRTEDGTALDLKDREDYTLAPRTGVVHTVLRLVANTPELWTWYAVSLAGCVVGAGMYPGQTLLLGNVMDVFGSSDMQSRGNLISLMFFVMALGLLCIFFVLGWTTNVISQALGQRVRRDMLSAMLRQDLRFFDRPENTVGALISRIDSHAQAVFELMGFSIALIVICIVMILACGILSIATSWKLGLVGVCAGIPPMVLAGYIRIRTETKMDHNIDSRFSNSASVASESVNAIRTVSSLAIEETVLRRYTAELDHAISGSRQSLFTMMIFFSFTQSIEYFVLGLGFWFVGIEAVVTGRNQLLPAHRVFHGRILCRAGAGQMFSFAGSKYQTLKCSLAEADGNALTIVMTGFTKASSAANYYFWLCNLVPTIQDTTENRQVAPANGCKSYDFSNVAFAYPLAPNNRVLKGISLNIQPGKFVAFVGASGCGKSTMISLLERFYDPSSGQIVIDGSHPLTSLSPRLYRRQVALVQQEPVLFPVSIRENVAMGIDTDGVDGDPNAHAVDDDMIEAACRAANAWDFVSSLPEGLNTLCGTSGSQLSGGQRQRIAIARALVRNPSVILLDEATSALDTESERIVQAALMEAASSGDRITIAVAHRLSTVRHADAIFVFYAGRIAEAGSHEELIKQGGMYKKMCEAQSLDTAA</sequence>
<dbReference type="EMBL" id="JBGNUJ010000002">
    <property type="protein sequence ID" value="KAL3963443.1"/>
    <property type="molecule type" value="Genomic_DNA"/>
</dbReference>
<evidence type="ECO:0000313" key="2">
    <source>
        <dbReference type="Proteomes" id="UP001638806"/>
    </source>
</evidence>
<reference evidence="1" key="1">
    <citation type="submission" date="2024-12" db="EMBL/GenBank/DDBJ databases">
        <title>Comparative genomics and development of molecular markers within Purpureocillium lilacinum and among Purpureocillium species.</title>
        <authorList>
            <person name="Yeh Z.-Y."/>
            <person name="Ni N.-T."/>
            <person name="Lo P.-H."/>
            <person name="Mushyakhwo K."/>
            <person name="Lin C.-F."/>
            <person name="Nai Y.-S."/>
        </authorList>
    </citation>
    <scope>NUCLEOTIDE SEQUENCE</scope>
    <source>
        <strain evidence="1">NCHU-NPUST-175</strain>
    </source>
</reference>
<dbReference type="Proteomes" id="UP001638806">
    <property type="component" value="Unassembled WGS sequence"/>
</dbReference>
<organism evidence="1 2">
    <name type="scientific">Purpureocillium lilacinum</name>
    <name type="common">Paecilomyces lilacinus</name>
    <dbReference type="NCBI Taxonomy" id="33203"/>
    <lineage>
        <taxon>Eukaryota</taxon>
        <taxon>Fungi</taxon>
        <taxon>Dikarya</taxon>
        <taxon>Ascomycota</taxon>
        <taxon>Pezizomycotina</taxon>
        <taxon>Sordariomycetes</taxon>
        <taxon>Hypocreomycetidae</taxon>
        <taxon>Hypocreales</taxon>
        <taxon>Ophiocordycipitaceae</taxon>
        <taxon>Purpureocillium</taxon>
    </lineage>
</organism>
<comment type="caution">
    <text evidence="1">The sequence shown here is derived from an EMBL/GenBank/DDBJ whole genome shotgun (WGS) entry which is preliminary data.</text>
</comment>
<protein>
    <submittedName>
        <fullName evidence="1">Uncharacterized protein</fullName>
    </submittedName>
</protein>
<accession>A0ACC4E7E8</accession>
<gene>
    <name evidence="1" type="ORF">ACCO45_000447</name>
</gene>
<evidence type="ECO:0000313" key="1">
    <source>
        <dbReference type="EMBL" id="KAL3963443.1"/>
    </source>
</evidence>